<dbReference type="GO" id="GO:0015421">
    <property type="term" value="F:ABC-type oligopeptide transporter activity"/>
    <property type="evidence" value="ECO:0007669"/>
    <property type="project" value="TreeGrafter"/>
</dbReference>
<accession>A0A318L0Z2</accession>
<protein>
    <submittedName>
        <fullName evidence="10">ATP-binding cassette subfamily B protein</fullName>
    </submittedName>
</protein>
<evidence type="ECO:0000256" key="4">
    <source>
        <dbReference type="ARBA" id="ARBA00022840"/>
    </source>
</evidence>
<dbReference type="InterPro" id="IPR003439">
    <property type="entry name" value="ABC_transporter-like_ATP-bd"/>
</dbReference>
<keyword evidence="2 7" id="KW-0812">Transmembrane</keyword>
<evidence type="ECO:0000256" key="1">
    <source>
        <dbReference type="ARBA" id="ARBA00004651"/>
    </source>
</evidence>
<feature type="transmembrane region" description="Helical" evidence="7">
    <location>
        <begin position="263"/>
        <end position="281"/>
    </location>
</feature>
<dbReference type="PROSITE" id="PS00211">
    <property type="entry name" value="ABC_TRANSPORTER_1"/>
    <property type="match status" value="1"/>
</dbReference>
<proteinExistence type="predicted"/>
<dbReference type="RefSeq" id="WP_022936530.1">
    <property type="nucleotide sequence ID" value="NZ_CABKRQ010000001.1"/>
</dbReference>
<dbReference type="OrthoDB" id="2328604at2"/>
<dbReference type="GO" id="GO:0016887">
    <property type="term" value="F:ATP hydrolysis activity"/>
    <property type="evidence" value="ECO:0007669"/>
    <property type="project" value="InterPro"/>
</dbReference>
<feature type="transmembrane region" description="Helical" evidence="7">
    <location>
        <begin position="20"/>
        <end position="46"/>
    </location>
</feature>
<dbReference type="SMART" id="SM00382">
    <property type="entry name" value="AAA"/>
    <property type="match status" value="1"/>
</dbReference>
<dbReference type="EMBL" id="QJKH01000001">
    <property type="protein sequence ID" value="PXX81615.1"/>
    <property type="molecule type" value="Genomic_DNA"/>
</dbReference>
<dbReference type="InterPro" id="IPR011527">
    <property type="entry name" value="ABC1_TM_dom"/>
</dbReference>
<keyword evidence="11" id="KW-1185">Reference proteome</keyword>
<sequence>MRLETRNYKGIDILKLPFKIAPLTMIIQLFLFFLSALIETGILAYATANFVDTAIGIFETEKSVNAIYMPLSVLIIIIGITNVMGSILELINARITYTLEREVTPAIVDIHAKLAYKYIEDANSLELINRVEDEMLETFNDGIRAYGAVIQCVVSIISIGGLILIQIGWAAIVIAFFCIPLISVSFWAGKRNYAAKVETRKYERRYSYYSDEVLTNREAVEERTLFGYTDNITNRYYKDFETSRDIQLKVYLKTLVTMKASNISLVLVTIIIAFVLIGPVTNGDVSPGLFMGIIAALFGVAETLGWQLQDAAKNITEGNEYMVDLTTFVNMDRDDAAIDLPDEQPLLFKSLVFKNVCFKYPNSDEYILYDASFTLESGKHYALVGTNGAGKTTITKLLTRLYDEYEGEILINGKELRSYPISTVKALFSIVYQDFSHYQISMADNIALGDSIRQADKKQLQDIINKLGLKDTINNLPKGMDTILGRMGDDSLDLSQGQWQKIAVARSLLSQAPVKILDEPTSALDPIAENQLYQEFEQLMRGKTTIFISHRLGSTKLADEILVIDRGRVAEKGTHYQLMNNKGIYAAMYESQREWYE</sequence>
<keyword evidence="6 7" id="KW-0472">Membrane</keyword>
<dbReference type="InterPro" id="IPR039421">
    <property type="entry name" value="Type_1_exporter"/>
</dbReference>
<organism evidence="10 11">
    <name type="scientific">Dielma fastidiosa</name>
    <dbReference type="NCBI Taxonomy" id="1034346"/>
    <lineage>
        <taxon>Bacteria</taxon>
        <taxon>Bacillati</taxon>
        <taxon>Bacillota</taxon>
        <taxon>Erysipelotrichia</taxon>
        <taxon>Erysipelotrichales</taxon>
        <taxon>Erysipelotrichaceae</taxon>
        <taxon>Dielma</taxon>
    </lineage>
</organism>
<gene>
    <name evidence="10" type="ORF">DES51_101226</name>
</gene>
<reference evidence="10 11" key="1">
    <citation type="submission" date="2018-05" db="EMBL/GenBank/DDBJ databases">
        <title>Genomic Encyclopedia of Type Strains, Phase IV (KMG-IV): sequencing the most valuable type-strain genomes for metagenomic binning, comparative biology and taxonomic classification.</title>
        <authorList>
            <person name="Goeker M."/>
        </authorList>
    </citation>
    <scope>NUCLEOTIDE SEQUENCE [LARGE SCALE GENOMIC DNA]</scope>
    <source>
        <strain evidence="10 11">JC118</strain>
    </source>
</reference>
<keyword evidence="5 7" id="KW-1133">Transmembrane helix</keyword>
<dbReference type="PROSITE" id="PS50893">
    <property type="entry name" value="ABC_TRANSPORTER_2"/>
    <property type="match status" value="1"/>
</dbReference>
<dbReference type="InterPro" id="IPR017871">
    <property type="entry name" value="ABC_transporter-like_CS"/>
</dbReference>
<name>A0A318L0Z2_9FIRM</name>
<keyword evidence="4 10" id="KW-0067">ATP-binding</keyword>
<feature type="transmembrane region" description="Helical" evidence="7">
    <location>
        <begin position="145"/>
        <end position="163"/>
    </location>
</feature>
<dbReference type="Pfam" id="PF00005">
    <property type="entry name" value="ABC_tran"/>
    <property type="match status" value="1"/>
</dbReference>
<evidence type="ECO:0000313" key="10">
    <source>
        <dbReference type="EMBL" id="PXX81615.1"/>
    </source>
</evidence>
<dbReference type="InterPro" id="IPR036640">
    <property type="entry name" value="ABC1_TM_sf"/>
</dbReference>
<dbReference type="Proteomes" id="UP000247612">
    <property type="component" value="Unassembled WGS sequence"/>
</dbReference>
<feature type="transmembrane region" description="Helical" evidence="7">
    <location>
        <begin position="66"/>
        <end position="91"/>
    </location>
</feature>
<comment type="subcellular location">
    <subcellularLocation>
        <location evidence="1">Cell membrane</location>
        <topology evidence="1">Multi-pass membrane protein</topology>
    </subcellularLocation>
</comment>
<keyword evidence="3" id="KW-0547">Nucleotide-binding</keyword>
<evidence type="ECO:0000256" key="5">
    <source>
        <dbReference type="ARBA" id="ARBA00022989"/>
    </source>
</evidence>
<evidence type="ECO:0000313" key="11">
    <source>
        <dbReference type="Proteomes" id="UP000247612"/>
    </source>
</evidence>
<dbReference type="InterPro" id="IPR027417">
    <property type="entry name" value="P-loop_NTPase"/>
</dbReference>
<dbReference type="PROSITE" id="PS50929">
    <property type="entry name" value="ABC_TM1F"/>
    <property type="match status" value="1"/>
</dbReference>
<dbReference type="GO" id="GO:0005886">
    <property type="term" value="C:plasma membrane"/>
    <property type="evidence" value="ECO:0007669"/>
    <property type="project" value="UniProtKB-SubCell"/>
</dbReference>
<dbReference type="SUPFAM" id="SSF90123">
    <property type="entry name" value="ABC transporter transmembrane region"/>
    <property type="match status" value="1"/>
</dbReference>
<feature type="domain" description="ABC transporter" evidence="8">
    <location>
        <begin position="351"/>
        <end position="591"/>
    </location>
</feature>
<evidence type="ECO:0000259" key="8">
    <source>
        <dbReference type="PROSITE" id="PS50893"/>
    </source>
</evidence>
<dbReference type="AlphaFoldDB" id="A0A318L0Z2"/>
<dbReference type="GO" id="GO:0005524">
    <property type="term" value="F:ATP binding"/>
    <property type="evidence" value="ECO:0007669"/>
    <property type="project" value="UniProtKB-KW"/>
</dbReference>
<dbReference type="STRING" id="1034346.GCA_000313565_00223"/>
<evidence type="ECO:0000256" key="7">
    <source>
        <dbReference type="SAM" id="Phobius"/>
    </source>
</evidence>
<dbReference type="Gene3D" id="3.40.50.300">
    <property type="entry name" value="P-loop containing nucleotide triphosphate hydrolases"/>
    <property type="match status" value="1"/>
</dbReference>
<feature type="transmembrane region" description="Helical" evidence="7">
    <location>
        <begin position="169"/>
        <end position="188"/>
    </location>
</feature>
<dbReference type="PANTHER" id="PTHR43394:SF1">
    <property type="entry name" value="ATP-BINDING CASSETTE SUB-FAMILY B MEMBER 10, MITOCHONDRIAL"/>
    <property type="match status" value="1"/>
</dbReference>
<evidence type="ECO:0000256" key="2">
    <source>
        <dbReference type="ARBA" id="ARBA00022692"/>
    </source>
</evidence>
<evidence type="ECO:0000256" key="3">
    <source>
        <dbReference type="ARBA" id="ARBA00022741"/>
    </source>
</evidence>
<evidence type="ECO:0000256" key="6">
    <source>
        <dbReference type="ARBA" id="ARBA00023136"/>
    </source>
</evidence>
<comment type="caution">
    <text evidence="10">The sequence shown here is derived from an EMBL/GenBank/DDBJ whole genome shotgun (WGS) entry which is preliminary data.</text>
</comment>
<dbReference type="Gene3D" id="1.20.1560.10">
    <property type="entry name" value="ABC transporter type 1, transmembrane domain"/>
    <property type="match status" value="1"/>
</dbReference>
<evidence type="ECO:0000259" key="9">
    <source>
        <dbReference type="PROSITE" id="PS50929"/>
    </source>
</evidence>
<dbReference type="SUPFAM" id="SSF52540">
    <property type="entry name" value="P-loop containing nucleoside triphosphate hydrolases"/>
    <property type="match status" value="1"/>
</dbReference>
<feature type="domain" description="ABC transmembrane type-1" evidence="9">
    <location>
        <begin position="26"/>
        <end position="306"/>
    </location>
</feature>
<dbReference type="InterPro" id="IPR003593">
    <property type="entry name" value="AAA+_ATPase"/>
</dbReference>
<dbReference type="PANTHER" id="PTHR43394">
    <property type="entry name" value="ATP-DEPENDENT PERMEASE MDL1, MITOCHONDRIAL"/>
    <property type="match status" value="1"/>
</dbReference>